<evidence type="ECO:0000313" key="2">
    <source>
        <dbReference type="Proteomes" id="UP000078541"/>
    </source>
</evidence>
<accession>A0A151JY53</accession>
<proteinExistence type="predicted"/>
<evidence type="ECO:0000313" key="1">
    <source>
        <dbReference type="EMBL" id="KYN40029.1"/>
    </source>
</evidence>
<gene>
    <name evidence="1" type="ORF">ALC56_05580</name>
</gene>
<organism evidence="1 2">
    <name type="scientific">Trachymyrmex septentrionalis</name>
    <dbReference type="NCBI Taxonomy" id="34720"/>
    <lineage>
        <taxon>Eukaryota</taxon>
        <taxon>Metazoa</taxon>
        <taxon>Ecdysozoa</taxon>
        <taxon>Arthropoda</taxon>
        <taxon>Hexapoda</taxon>
        <taxon>Insecta</taxon>
        <taxon>Pterygota</taxon>
        <taxon>Neoptera</taxon>
        <taxon>Endopterygota</taxon>
        <taxon>Hymenoptera</taxon>
        <taxon>Apocrita</taxon>
        <taxon>Aculeata</taxon>
        <taxon>Formicoidea</taxon>
        <taxon>Formicidae</taxon>
        <taxon>Myrmicinae</taxon>
        <taxon>Trachymyrmex</taxon>
    </lineage>
</organism>
<dbReference type="AlphaFoldDB" id="A0A151JY53"/>
<evidence type="ECO:0008006" key="3">
    <source>
        <dbReference type="Google" id="ProtNLM"/>
    </source>
</evidence>
<reference evidence="1 2" key="1">
    <citation type="submission" date="2016-03" db="EMBL/GenBank/DDBJ databases">
        <title>Trachymyrmex septentrionalis WGS genome.</title>
        <authorList>
            <person name="Nygaard S."/>
            <person name="Hu H."/>
            <person name="Boomsma J."/>
            <person name="Zhang G."/>
        </authorList>
    </citation>
    <scope>NUCLEOTIDE SEQUENCE [LARGE SCALE GENOMIC DNA]</scope>
    <source>
        <strain evidence="1">Tsep2-gDNA-1</strain>
        <tissue evidence="1">Whole body</tissue>
    </source>
</reference>
<feature type="non-terminal residue" evidence="1">
    <location>
        <position position="1"/>
    </location>
</feature>
<sequence length="101" mass="12258">IPVRHWIRDHYTKLTNSNEAKCNYCNAKFTLKKYLYQKCFRQAFIESHADIEWFVQSMAPSSLPSTVLFMFKLKHCVQNVFSELCQYTYIVNKKFKYFVYF</sequence>
<dbReference type="Proteomes" id="UP000078541">
    <property type="component" value="Unassembled WGS sequence"/>
</dbReference>
<keyword evidence="2" id="KW-1185">Reference proteome</keyword>
<protein>
    <recommendedName>
        <fullName evidence="3">BED-type domain-containing protein</fullName>
    </recommendedName>
</protein>
<name>A0A151JY53_9HYME</name>
<dbReference type="EMBL" id="KQ981550">
    <property type="protein sequence ID" value="KYN40029.1"/>
    <property type="molecule type" value="Genomic_DNA"/>
</dbReference>